<protein>
    <recommendedName>
        <fullName evidence="3">Topoisomerase 6 subunit A/Spo11 TOPRIM domain-containing protein</fullName>
    </recommendedName>
</protein>
<dbReference type="GO" id="GO:0003918">
    <property type="term" value="F:DNA topoisomerase type II (double strand cut, ATP-hydrolyzing) activity"/>
    <property type="evidence" value="ECO:0007669"/>
    <property type="project" value="InterPro"/>
</dbReference>
<dbReference type="InterPro" id="IPR002815">
    <property type="entry name" value="Spo11/TopoVI_A"/>
</dbReference>
<evidence type="ECO:0000313" key="5">
    <source>
        <dbReference type="Proteomes" id="UP001177003"/>
    </source>
</evidence>
<reference evidence="4" key="1">
    <citation type="submission" date="2023-04" db="EMBL/GenBank/DDBJ databases">
        <authorList>
            <person name="Vijverberg K."/>
            <person name="Xiong W."/>
            <person name="Schranz E."/>
        </authorList>
    </citation>
    <scope>NUCLEOTIDE SEQUENCE</scope>
</reference>
<dbReference type="GO" id="GO:0007131">
    <property type="term" value="P:reciprocal meiotic recombination"/>
    <property type="evidence" value="ECO:0007669"/>
    <property type="project" value="TreeGrafter"/>
</dbReference>
<dbReference type="InterPro" id="IPR036078">
    <property type="entry name" value="Spo11/TopoVI_A_sf"/>
</dbReference>
<evidence type="ECO:0000259" key="3">
    <source>
        <dbReference type="Pfam" id="PF21180"/>
    </source>
</evidence>
<dbReference type="Proteomes" id="UP001177003">
    <property type="component" value="Chromosome 1"/>
</dbReference>
<keyword evidence="2" id="KW-0539">Nucleus</keyword>
<dbReference type="PRINTS" id="PR01551">
    <property type="entry name" value="SPO11HOMOLOG"/>
</dbReference>
<evidence type="ECO:0000313" key="4">
    <source>
        <dbReference type="EMBL" id="CAI9270091.1"/>
    </source>
</evidence>
<dbReference type="Gene3D" id="3.40.1360.10">
    <property type="match status" value="1"/>
</dbReference>
<name>A0AA35YDT0_LACSI</name>
<gene>
    <name evidence="4" type="ORF">LSALG_LOCUS10428</name>
</gene>
<dbReference type="GO" id="GO:0042138">
    <property type="term" value="P:meiotic DNA double-strand break formation"/>
    <property type="evidence" value="ECO:0007669"/>
    <property type="project" value="InterPro"/>
</dbReference>
<comment type="subcellular location">
    <subcellularLocation>
        <location evidence="1">Nucleus</location>
    </subcellularLocation>
</comment>
<evidence type="ECO:0000256" key="1">
    <source>
        <dbReference type="ARBA" id="ARBA00004123"/>
    </source>
</evidence>
<keyword evidence="5" id="KW-1185">Reference proteome</keyword>
<dbReference type="PANTHER" id="PTHR10848:SF0">
    <property type="entry name" value="MEIOTIC RECOMBINATION PROTEIN SPO11"/>
    <property type="match status" value="1"/>
</dbReference>
<feature type="domain" description="Topoisomerase 6 subunit A/Spo11 TOPRIM" evidence="3">
    <location>
        <begin position="1"/>
        <end position="105"/>
    </location>
</feature>
<sequence length="111" mass="12865">MSVYASGSKNLSYENGHLTTPNVKWLGIRPSDITKFDIPKDVRIQMTPNDIKMTENLLKDECVNSKPEWANELRTMLEMKENVEIQALTCFGMNYLTEVYLPKKLQDFDFV</sequence>
<dbReference type="PANTHER" id="PTHR10848">
    <property type="entry name" value="MEIOTIC RECOMBINATION PROTEIN SPO11"/>
    <property type="match status" value="1"/>
</dbReference>
<dbReference type="SUPFAM" id="SSF56726">
    <property type="entry name" value="DNA topoisomerase IV, alpha subunit"/>
    <property type="match status" value="1"/>
</dbReference>
<dbReference type="GO" id="GO:0000228">
    <property type="term" value="C:nuclear chromosome"/>
    <property type="evidence" value="ECO:0007669"/>
    <property type="project" value="TreeGrafter"/>
</dbReference>
<proteinExistence type="predicted"/>
<evidence type="ECO:0000256" key="2">
    <source>
        <dbReference type="ARBA" id="ARBA00023242"/>
    </source>
</evidence>
<dbReference type="EMBL" id="OX465077">
    <property type="protein sequence ID" value="CAI9270091.1"/>
    <property type="molecule type" value="Genomic_DNA"/>
</dbReference>
<dbReference type="InterPro" id="IPR034136">
    <property type="entry name" value="TOPRIM_Topo6A/Spo11"/>
</dbReference>
<organism evidence="4 5">
    <name type="scientific">Lactuca saligna</name>
    <name type="common">Willowleaf lettuce</name>
    <dbReference type="NCBI Taxonomy" id="75948"/>
    <lineage>
        <taxon>Eukaryota</taxon>
        <taxon>Viridiplantae</taxon>
        <taxon>Streptophyta</taxon>
        <taxon>Embryophyta</taxon>
        <taxon>Tracheophyta</taxon>
        <taxon>Spermatophyta</taxon>
        <taxon>Magnoliopsida</taxon>
        <taxon>eudicotyledons</taxon>
        <taxon>Gunneridae</taxon>
        <taxon>Pentapetalae</taxon>
        <taxon>asterids</taxon>
        <taxon>campanulids</taxon>
        <taxon>Asterales</taxon>
        <taxon>Asteraceae</taxon>
        <taxon>Cichorioideae</taxon>
        <taxon>Cichorieae</taxon>
        <taxon>Lactucinae</taxon>
        <taxon>Lactuca</taxon>
    </lineage>
</organism>
<dbReference type="GO" id="GO:0003677">
    <property type="term" value="F:DNA binding"/>
    <property type="evidence" value="ECO:0007669"/>
    <property type="project" value="InterPro"/>
</dbReference>
<dbReference type="Pfam" id="PF21180">
    <property type="entry name" value="TOP6A-Spo11_Toprim"/>
    <property type="match status" value="1"/>
</dbReference>
<dbReference type="AlphaFoldDB" id="A0AA35YDT0"/>
<dbReference type="InterPro" id="IPR013048">
    <property type="entry name" value="Meiotic_Spo11"/>
</dbReference>
<dbReference type="GO" id="GO:0000706">
    <property type="term" value="P:meiotic DNA double-strand break processing"/>
    <property type="evidence" value="ECO:0007669"/>
    <property type="project" value="TreeGrafter"/>
</dbReference>
<accession>A0AA35YDT0</accession>